<protein>
    <submittedName>
        <fullName evidence="1">Uncharacterized protein</fullName>
    </submittedName>
</protein>
<keyword evidence="2" id="KW-1185">Reference proteome</keyword>
<gene>
    <name evidence="1" type="ORF">HPB47_013379</name>
</gene>
<proteinExistence type="predicted"/>
<dbReference type="Proteomes" id="UP000805193">
    <property type="component" value="Unassembled WGS sequence"/>
</dbReference>
<evidence type="ECO:0000313" key="2">
    <source>
        <dbReference type="Proteomes" id="UP000805193"/>
    </source>
</evidence>
<name>A0AC60QYV0_IXOPE</name>
<sequence>MLSSVRCATALAVLAVACCYATTSSTTPADEESSPSGGNCTRCASQGESRLARLQAIKAQILSKLGMQRAPNVTRSVLPGIPPLHRLLDRYDAGLMQADAPFVPGEQYDEEDDYHVAAEKVISFGMPGLLFVGPSDCLSVAMQRPRDERRSAVLPHAAKSLRGYFCRHACFAAKQLSRASVTLGVFRRLLPTPLLTWPRLSVEFWENRESCIESSVNRRSKGVAKSTAVCHHRSRTILPSQ</sequence>
<accession>A0AC60QYV0</accession>
<comment type="caution">
    <text evidence="1">The sequence shown here is derived from an EMBL/GenBank/DDBJ whole genome shotgun (WGS) entry which is preliminary data.</text>
</comment>
<organism evidence="1 2">
    <name type="scientific">Ixodes persulcatus</name>
    <name type="common">Taiga tick</name>
    <dbReference type="NCBI Taxonomy" id="34615"/>
    <lineage>
        <taxon>Eukaryota</taxon>
        <taxon>Metazoa</taxon>
        <taxon>Ecdysozoa</taxon>
        <taxon>Arthropoda</taxon>
        <taxon>Chelicerata</taxon>
        <taxon>Arachnida</taxon>
        <taxon>Acari</taxon>
        <taxon>Parasitiformes</taxon>
        <taxon>Ixodida</taxon>
        <taxon>Ixodoidea</taxon>
        <taxon>Ixodidae</taxon>
        <taxon>Ixodinae</taxon>
        <taxon>Ixodes</taxon>
    </lineage>
</organism>
<reference evidence="1 2" key="1">
    <citation type="journal article" date="2020" name="Cell">
        <title>Large-Scale Comparative Analyses of Tick Genomes Elucidate Their Genetic Diversity and Vector Capacities.</title>
        <authorList>
            <consortium name="Tick Genome and Microbiome Consortium (TIGMIC)"/>
            <person name="Jia N."/>
            <person name="Wang J."/>
            <person name="Shi W."/>
            <person name="Du L."/>
            <person name="Sun Y."/>
            <person name="Zhan W."/>
            <person name="Jiang J.F."/>
            <person name="Wang Q."/>
            <person name="Zhang B."/>
            <person name="Ji P."/>
            <person name="Bell-Sakyi L."/>
            <person name="Cui X.M."/>
            <person name="Yuan T.T."/>
            <person name="Jiang B.G."/>
            <person name="Yang W.F."/>
            <person name="Lam T.T."/>
            <person name="Chang Q.C."/>
            <person name="Ding S.J."/>
            <person name="Wang X.J."/>
            <person name="Zhu J.G."/>
            <person name="Ruan X.D."/>
            <person name="Zhao L."/>
            <person name="Wei J.T."/>
            <person name="Ye R.Z."/>
            <person name="Que T.C."/>
            <person name="Du C.H."/>
            <person name="Zhou Y.H."/>
            <person name="Cheng J.X."/>
            <person name="Dai P.F."/>
            <person name="Guo W.B."/>
            <person name="Han X.H."/>
            <person name="Huang E.J."/>
            <person name="Li L.F."/>
            <person name="Wei W."/>
            <person name="Gao Y.C."/>
            <person name="Liu J.Z."/>
            <person name="Shao H.Z."/>
            <person name="Wang X."/>
            <person name="Wang C.C."/>
            <person name="Yang T.C."/>
            <person name="Huo Q.B."/>
            <person name="Li W."/>
            <person name="Chen H.Y."/>
            <person name="Chen S.E."/>
            <person name="Zhou L.G."/>
            <person name="Ni X.B."/>
            <person name="Tian J.H."/>
            <person name="Sheng Y."/>
            <person name="Liu T."/>
            <person name="Pan Y.S."/>
            <person name="Xia L.Y."/>
            <person name="Li J."/>
            <person name="Zhao F."/>
            <person name="Cao W.C."/>
        </authorList>
    </citation>
    <scope>NUCLEOTIDE SEQUENCE [LARGE SCALE GENOMIC DNA]</scope>
    <source>
        <strain evidence="1">Iper-2018</strain>
    </source>
</reference>
<evidence type="ECO:0000313" key="1">
    <source>
        <dbReference type="EMBL" id="KAG0444794.1"/>
    </source>
</evidence>
<dbReference type="EMBL" id="JABSTQ010001472">
    <property type="protein sequence ID" value="KAG0444794.1"/>
    <property type="molecule type" value="Genomic_DNA"/>
</dbReference>